<protein>
    <submittedName>
        <fullName evidence="1">GPI mannosyltransferase</fullName>
    </submittedName>
</protein>
<evidence type="ECO:0000313" key="2">
    <source>
        <dbReference type="Proteomes" id="UP000326582"/>
    </source>
</evidence>
<reference evidence="2" key="1">
    <citation type="journal article" date="2019" name="MBio">
        <title>Comparative genomics for the elucidation of multidrug resistance (MDR) in Candida lusitaniae.</title>
        <authorList>
            <person name="Kannan A."/>
            <person name="Asner S.A."/>
            <person name="Trachsel E."/>
            <person name="Kelly S."/>
            <person name="Parker J."/>
            <person name="Sanglard D."/>
        </authorList>
    </citation>
    <scope>NUCLEOTIDE SEQUENCE [LARGE SCALE GENOMIC DNA]</scope>
    <source>
        <strain evidence="2">P1</strain>
    </source>
</reference>
<keyword evidence="1" id="KW-0808">Transferase</keyword>
<sequence>MTHYANPHRLKREQLLSFFLCQLLCISFIIKSSPYSVSSYLLGEARMVHVSHNYSLSAPTSPLQHLLITMRLLSLFLASKAAQFVLLSLVPAQFDTSSQILLSHHRPEKYALVSAFPIPFQKAAEFVLSRVVDRLVVWDAVYFSHLFTNGITYEHENVFCPLWWRLVSFCSRQLGCHNFYSRFLCATLLSCTAHYAATLVLGAYTRLVFQDARLFSPQRMARAAQVVFVISPAGIFLTAPYAESAAALCSFACLYLRESGTLQGVGSLYVASGIFAALAYGMRANCLLLGGVYLWDVAWPRTAGVLVGPGLTARRIWALAAGCILGASFVASNVANYVSVCSLGRGEWCDQVVPSLFAYAQSHYWNVGFMRYWSANNIPNFMFAIPVVTLSVVSIRYFQYEYPVDRVSAVSAVNGLFVMMVVLFWHVQIVTRIHTFLPSVYWLMAGFFTQKGLTGARWGRWCMAYMVVWCAVQTAMFGAFLPPA</sequence>
<proteinExistence type="predicted"/>
<organism evidence="1 2">
    <name type="scientific">Clavispora lusitaniae</name>
    <name type="common">Candida lusitaniae</name>
    <dbReference type="NCBI Taxonomy" id="36911"/>
    <lineage>
        <taxon>Eukaryota</taxon>
        <taxon>Fungi</taxon>
        <taxon>Dikarya</taxon>
        <taxon>Ascomycota</taxon>
        <taxon>Saccharomycotina</taxon>
        <taxon>Pichiomycetes</taxon>
        <taxon>Metschnikowiaceae</taxon>
        <taxon>Clavispora</taxon>
    </lineage>
</organism>
<keyword evidence="1" id="KW-0328">Glycosyltransferase</keyword>
<name>A0ACD0WGU4_CLALS</name>
<evidence type="ECO:0000313" key="1">
    <source>
        <dbReference type="EMBL" id="QFZ26287.1"/>
    </source>
</evidence>
<dbReference type="Proteomes" id="UP000326582">
    <property type="component" value="Chromosome 2"/>
</dbReference>
<accession>A0ACD0WGU4</accession>
<dbReference type="EMBL" id="CP038485">
    <property type="protein sequence ID" value="QFZ26287.1"/>
    <property type="molecule type" value="Genomic_DNA"/>
</dbReference>
<gene>
    <name evidence="1" type="ORF">EJF14_20186</name>
</gene>
<keyword evidence="2" id="KW-1185">Reference proteome</keyword>